<keyword evidence="9" id="KW-1278">Translocase</keyword>
<name>A0A127P935_9BURK</name>
<dbReference type="SMART" id="SM00382">
    <property type="entry name" value="AAA"/>
    <property type="match status" value="2"/>
</dbReference>
<dbReference type="AlphaFoldDB" id="A0A127P935"/>
<dbReference type="CDD" id="cd03215">
    <property type="entry name" value="ABC_Carb_Monos_II"/>
    <property type="match status" value="1"/>
</dbReference>
<dbReference type="PANTHER" id="PTHR43790:SF1">
    <property type="entry name" value="XYLOSE IMPORT ATP-BINDING PROTEIN XYLG"/>
    <property type="match status" value="1"/>
</dbReference>
<evidence type="ECO:0000256" key="3">
    <source>
        <dbReference type="ARBA" id="ARBA00022475"/>
    </source>
</evidence>
<dbReference type="FunFam" id="3.40.50.300:FF:000127">
    <property type="entry name" value="Ribose import ATP-binding protein RbsA"/>
    <property type="match status" value="1"/>
</dbReference>
<evidence type="ECO:0000256" key="6">
    <source>
        <dbReference type="ARBA" id="ARBA00022737"/>
    </source>
</evidence>
<dbReference type="GO" id="GO:0005524">
    <property type="term" value="F:ATP binding"/>
    <property type="evidence" value="ECO:0007669"/>
    <property type="project" value="UniProtKB-KW"/>
</dbReference>
<evidence type="ECO:0000256" key="4">
    <source>
        <dbReference type="ARBA" id="ARBA00022519"/>
    </source>
</evidence>
<accession>A0A127P935</accession>
<keyword evidence="7" id="KW-0547">Nucleotide-binding</keyword>
<evidence type="ECO:0000256" key="8">
    <source>
        <dbReference type="ARBA" id="ARBA00022840"/>
    </source>
</evidence>
<feature type="domain" description="ABC transporter" evidence="11">
    <location>
        <begin position="5"/>
        <end position="242"/>
    </location>
</feature>
<feature type="domain" description="ABC transporter" evidence="11">
    <location>
        <begin position="263"/>
        <end position="507"/>
    </location>
</feature>
<dbReference type="GO" id="GO:0005886">
    <property type="term" value="C:plasma membrane"/>
    <property type="evidence" value="ECO:0007669"/>
    <property type="project" value="UniProtKB-SubCell"/>
</dbReference>
<dbReference type="Pfam" id="PF00005">
    <property type="entry name" value="ABC_tran"/>
    <property type="match status" value="2"/>
</dbReference>
<keyword evidence="5" id="KW-0762">Sugar transport</keyword>
<evidence type="ECO:0000256" key="5">
    <source>
        <dbReference type="ARBA" id="ARBA00022597"/>
    </source>
</evidence>
<keyword evidence="4" id="KW-0997">Cell inner membrane</keyword>
<evidence type="ECO:0000256" key="1">
    <source>
        <dbReference type="ARBA" id="ARBA00004202"/>
    </source>
</evidence>
<dbReference type="PROSITE" id="PS00211">
    <property type="entry name" value="ABC_TRANSPORTER_1"/>
    <property type="match status" value="1"/>
</dbReference>
<dbReference type="InterPro" id="IPR017871">
    <property type="entry name" value="ABC_transporter-like_CS"/>
</dbReference>
<dbReference type="OrthoDB" id="8573945at2"/>
<keyword evidence="6" id="KW-0677">Repeat</keyword>
<sequence length="510" mass="56173">METILEMRGIGKTFPGVKALDNVNLAVRNGEIHAVVGENGAGKSTLMKVLSGVYPHGSYTGEIRFEGMARQFDGIADSEKIGIIIIHQELALVPLLSITENIFLGNEQATNGVIDWEVSYAKTKELLAKVGLKESPSTLITNLGVGKQQLIEIAKALSKQVKLLILDEPTASLNESDSDALLDLLLELKAQGISSILISHKLNEISKVADSITILRDGSTVDTLDCHKEVISEDRIIQNMVGREMADRYPKRNPDIGETIFEVKQWSVHHPIHPERQVIKGVDFHVKKGEIVGIAGLMGAGRTELAMSIFGRAYGQRISGKVFLRGKEIDVSNVQKAIDNGIAYVTEDRKGYGLILDQDIKKNITLANLNGIADSSVIDEGREYAVAADYRRQLKIRCSNVFQKVLNLSGGNQQKVVLSKWLFSNPDVLILDEPTRGIDVGAKYEIYTIIDQLAREGKCIIMISSEMPELLGMCDRIYVMNEGKFVGEMAAAEASQERIMRSIVRNECVK</sequence>
<gene>
    <name evidence="12" type="ORF">CFter6_1614</name>
</gene>
<dbReference type="Proteomes" id="UP000072421">
    <property type="component" value="Chromosome"/>
</dbReference>
<dbReference type="InterPro" id="IPR053466">
    <property type="entry name" value="L-arabinose_ABC_transporter"/>
</dbReference>
<dbReference type="PATRIC" id="fig|158899.10.peg.1623"/>
<dbReference type="InterPro" id="IPR050107">
    <property type="entry name" value="ABC_carbohydrate_import_ATPase"/>
</dbReference>
<evidence type="ECO:0000313" key="12">
    <source>
        <dbReference type="EMBL" id="AMO94316.1"/>
    </source>
</evidence>
<dbReference type="InterPro" id="IPR003593">
    <property type="entry name" value="AAA+_ATPase"/>
</dbReference>
<evidence type="ECO:0000256" key="7">
    <source>
        <dbReference type="ARBA" id="ARBA00022741"/>
    </source>
</evidence>
<dbReference type="GO" id="GO:0016887">
    <property type="term" value="F:ATP hydrolysis activity"/>
    <property type="evidence" value="ECO:0007669"/>
    <property type="project" value="InterPro"/>
</dbReference>
<keyword evidence="8" id="KW-0067">ATP-binding</keyword>
<keyword evidence="10" id="KW-0472">Membrane</keyword>
<proteinExistence type="predicted"/>
<dbReference type="PROSITE" id="PS50893">
    <property type="entry name" value="ABC_TRANSPORTER_2"/>
    <property type="match status" value="2"/>
</dbReference>
<keyword evidence="3" id="KW-1003">Cell membrane</keyword>
<evidence type="ECO:0000259" key="11">
    <source>
        <dbReference type="PROSITE" id="PS50893"/>
    </source>
</evidence>
<organism evidence="12">
    <name type="scientific">Collimonas fungivorans</name>
    <dbReference type="NCBI Taxonomy" id="158899"/>
    <lineage>
        <taxon>Bacteria</taxon>
        <taxon>Pseudomonadati</taxon>
        <taxon>Pseudomonadota</taxon>
        <taxon>Betaproteobacteria</taxon>
        <taxon>Burkholderiales</taxon>
        <taxon>Oxalobacteraceae</taxon>
        <taxon>Collimonas</taxon>
    </lineage>
</organism>
<reference evidence="12 13" key="1">
    <citation type="submission" date="2015-11" db="EMBL/GenBank/DDBJ databases">
        <title>Exploring the genomic traits of fungus-feeding bacterial genus Collimonas.</title>
        <authorList>
            <person name="Song C."/>
            <person name="Schmidt R."/>
            <person name="de Jager V."/>
            <person name="Krzyzanowska D."/>
            <person name="Jongedijk E."/>
            <person name="Cankar K."/>
            <person name="Beekwilder J."/>
            <person name="van Veen A."/>
            <person name="de Boer W."/>
            <person name="van Veen J.A."/>
            <person name="Garbeva P."/>
        </authorList>
    </citation>
    <scope>NUCLEOTIDE SEQUENCE [LARGE SCALE GENOMIC DNA]</scope>
    <source>
        <strain evidence="12 13">Ter6</strain>
    </source>
</reference>
<dbReference type="NCBIfam" id="NF040905">
    <property type="entry name" value="GguA"/>
    <property type="match status" value="1"/>
</dbReference>
<dbReference type="InterPro" id="IPR027417">
    <property type="entry name" value="P-loop_NTPase"/>
</dbReference>
<keyword evidence="2" id="KW-0813">Transport</keyword>
<dbReference type="Gene3D" id="3.40.50.300">
    <property type="entry name" value="P-loop containing nucleotide triphosphate hydrolases"/>
    <property type="match status" value="2"/>
</dbReference>
<dbReference type="InterPro" id="IPR003439">
    <property type="entry name" value="ABC_transporter-like_ATP-bd"/>
</dbReference>
<dbReference type="CDD" id="cd03216">
    <property type="entry name" value="ABC_Carb_Monos_I"/>
    <property type="match status" value="1"/>
</dbReference>
<evidence type="ECO:0000313" key="13">
    <source>
        <dbReference type="Proteomes" id="UP000072421"/>
    </source>
</evidence>
<evidence type="ECO:0000256" key="2">
    <source>
        <dbReference type="ARBA" id="ARBA00022448"/>
    </source>
</evidence>
<evidence type="ECO:0000256" key="10">
    <source>
        <dbReference type="ARBA" id="ARBA00023136"/>
    </source>
</evidence>
<protein>
    <submittedName>
        <fullName evidence="12">ABC transporter family protein</fullName>
    </submittedName>
</protein>
<dbReference type="EMBL" id="CP013232">
    <property type="protein sequence ID" value="AMO94316.1"/>
    <property type="molecule type" value="Genomic_DNA"/>
</dbReference>
<comment type="subcellular location">
    <subcellularLocation>
        <location evidence="1">Cell membrane</location>
        <topology evidence="1">Peripheral membrane protein</topology>
    </subcellularLocation>
</comment>
<dbReference type="SUPFAM" id="SSF52540">
    <property type="entry name" value="P-loop containing nucleoside triphosphate hydrolases"/>
    <property type="match status" value="2"/>
</dbReference>
<dbReference type="PANTHER" id="PTHR43790">
    <property type="entry name" value="CARBOHYDRATE TRANSPORT ATP-BINDING PROTEIN MG119-RELATED"/>
    <property type="match status" value="1"/>
</dbReference>
<evidence type="ECO:0000256" key="9">
    <source>
        <dbReference type="ARBA" id="ARBA00022967"/>
    </source>
</evidence>
<dbReference type="RefSeq" id="WP_061539397.1">
    <property type="nucleotide sequence ID" value="NZ_CP013232.1"/>
</dbReference>